<evidence type="ECO:0000256" key="1">
    <source>
        <dbReference type="SAM" id="Phobius"/>
    </source>
</evidence>
<name>A0A653D708_CALMS</name>
<keyword evidence="3" id="KW-1185">Reference proteome</keyword>
<organism evidence="2 3">
    <name type="scientific">Callosobruchus maculatus</name>
    <name type="common">Southern cowpea weevil</name>
    <name type="synonym">Pulse bruchid</name>
    <dbReference type="NCBI Taxonomy" id="64391"/>
    <lineage>
        <taxon>Eukaryota</taxon>
        <taxon>Metazoa</taxon>
        <taxon>Ecdysozoa</taxon>
        <taxon>Arthropoda</taxon>
        <taxon>Hexapoda</taxon>
        <taxon>Insecta</taxon>
        <taxon>Pterygota</taxon>
        <taxon>Neoptera</taxon>
        <taxon>Endopterygota</taxon>
        <taxon>Coleoptera</taxon>
        <taxon>Polyphaga</taxon>
        <taxon>Cucujiformia</taxon>
        <taxon>Chrysomeloidea</taxon>
        <taxon>Chrysomelidae</taxon>
        <taxon>Bruchinae</taxon>
        <taxon>Bruchini</taxon>
        <taxon>Callosobruchus</taxon>
    </lineage>
</organism>
<reference evidence="2 3" key="1">
    <citation type="submission" date="2019-01" db="EMBL/GenBank/DDBJ databases">
        <authorList>
            <person name="Sayadi A."/>
        </authorList>
    </citation>
    <scope>NUCLEOTIDE SEQUENCE [LARGE SCALE GENOMIC DNA]</scope>
</reference>
<sequence>MPTGRECNVVSGMPKTPMSNGRMLGHMLIQTILYLSLPFATIYSIPYMRERSKNK</sequence>
<dbReference type="AlphaFoldDB" id="A0A653D708"/>
<dbReference type="OrthoDB" id="6697088at2759"/>
<feature type="transmembrane region" description="Helical" evidence="1">
    <location>
        <begin position="23"/>
        <end position="45"/>
    </location>
</feature>
<keyword evidence="1" id="KW-0812">Transmembrane</keyword>
<protein>
    <submittedName>
        <fullName evidence="2">Uncharacterized protein</fullName>
    </submittedName>
</protein>
<accession>A0A653D708</accession>
<evidence type="ECO:0000313" key="2">
    <source>
        <dbReference type="EMBL" id="VEN55716.1"/>
    </source>
</evidence>
<keyword evidence="1" id="KW-0472">Membrane</keyword>
<dbReference type="EMBL" id="CAACVG010010409">
    <property type="protein sequence ID" value="VEN55716.1"/>
    <property type="molecule type" value="Genomic_DNA"/>
</dbReference>
<proteinExistence type="predicted"/>
<evidence type="ECO:0000313" key="3">
    <source>
        <dbReference type="Proteomes" id="UP000410492"/>
    </source>
</evidence>
<keyword evidence="1" id="KW-1133">Transmembrane helix</keyword>
<gene>
    <name evidence="2" type="ORF">CALMAC_LOCUS14823</name>
</gene>
<dbReference type="Proteomes" id="UP000410492">
    <property type="component" value="Unassembled WGS sequence"/>
</dbReference>